<dbReference type="PANTHER" id="PTHR30055">
    <property type="entry name" value="HTH-TYPE TRANSCRIPTIONAL REGULATOR RUTR"/>
    <property type="match status" value="1"/>
</dbReference>
<dbReference type="Proteomes" id="UP000196240">
    <property type="component" value="Unassembled WGS sequence"/>
</dbReference>
<protein>
    <submittedName>
        <fullName evidence="4">HTH-type transcriptional repressor AcnR</fullName>
    </submittedName>
    <submittedName>
        <fullName evidence="5">TetR/AcrR family transcriptional regulator</fullName>
    </submittedName>
</protein>
<reference evidence="4 6" key="1">
    <citation type="submission" date="2017-02" db="EMBL/GenBank/DDBJ databases">
        <authorList>
            <person name="Peterson S.W."/>
        </authorList>
    </citation>
    <scope>NUCLEOTIDE SEQUENCE [LARGE SCALE GENOMIC DNA]</scope>
    <source>
        <strain evidence="4">C6</strain>
    </source>
</reference>
<dbReference type="Pfam" id="PF00440">
    <property type="entry name" value="TetR_N"/>
    <property type="match status" value="1"/>
</dbReference>
<dbReference type="PANTHER" id="PTHR30055:SF148">
    <property type="entry name" value="TETR-FAMILY TRANSCRIPTIONAL REGULATOR"/>
    <property type="match status" value="1"/>
</dbReference>
<name>A0A1R7QEY0_ACIJO</name>
<dbReference type="PRINTS" id="PR00455">
    <property type="entry name" value="HTHTETR"/>
</dbReference>
<dbReference type="PROSITE" id="PS50977">
    <property type="entry name" value="HTH_TETR_2"/>
    <property type="match status" value="1"/>
</dbReference>
<dbReference type="InterPro" id="IPR023772">
    <property type="entry name" value="DNA-bd_HTH_TetR-type_CS"/>
</dbReference>
<dbReference type="Proteomes" id="UP001244586">
    <property type="component" value="Chromosome"/>
</dbReference>
<evidence type="ECO:0000313" key="6">
    <source>
        <dbReference type="Proteomes" id="UP000196240"/>
    </source>
</evidence>
<dbReference type="AlphaFoldDB" id="A0A1R7QEY0"/>
<dbReference type="Pfam" id="PF17937">
    <property type="entry name" value="TetR_C_28"/>
    <property type="match status" value="1"/>
</dbReference>
<reference evidence="5 7" key="2">
    <citation type="submission" date="2023-04" db="EMBL/GenBank/DDBJ databases">
        <title>Acinetobacter johnsonii isolate AYTCM encoding NDM-1, OXA-58 and PER-1.</title>
        <authorList>
            <person name="Tian C."/>
            <person name="Wang S."/>
            <person name="Fan X."/>
            <person name="Xia D."/>
        </authorList>
    </citation>
    <scope>NUCLEOTIDE SEQUENCE [LARGE SCALE GENOMIC DNA]</scope>
    <source>
        <strain evidence="5 7">AYTCM</strain>
    </source>
</reference>
<dbReference type="Gene3D" id="1.10.357.10">
    <property type="entry name" value="Tetracycline Repressor, domain 2"/>
    <property type="match status" value="1"/>
</dbReference>
<feature type="domain" description="HTH tetR-type" evidence="3">
    <location>
        <begin position="12"/>
        <end position="72"/>
    </location>
</feature>
<evidence type="ECO:0000256" key="2">
    <source>
        <dbReference type="PROSITE-ProRule" id="PRU00335"/>
    </source>
</evidence>
<dbReference type="InterPro" id="IPR009057">
    <property type="entry name" value="Homeodomain-like_sf"/>
</dbReference>
<keyword evidence="7" id="KW-1185">Reference proteome</keyword>
<dbReference type="GO" id="GO:0000976">
    <property type="term" value="F:transcription cis-regulatory region binding"/>
    <property type="evidence" value="ECO:0007669"/>
    <property type="project" value="TreeGrafter"/>
</dbReference>
<evidence type="ECO:0000313" key="4">
    <source>
        <dbReference type="EMBL" id="SJX22833.1"/>
    </source>
</evidence>
<dbReference type="SUPFAM" id="SSF48498">
    <property type="entry name" value="Tetracyclin repressor-like, C-terminal domain"/>
    <property type="match status" value="1"/>
</dbReference>
<keyword evidence="1 2" id="KW-0238">DNA-binding</keyword>
<dbReference type="GO" id="GO:0003700">
    <property type="term" value="F:DNA-binding transcription factor activity"/>
    <property type="evidence" value="ECO:0007669"/>
    <property type="project" value="TreeGrafter"/>
</dbReference>
<proteinExistence type="predicted"/>
<dbReference type="InterPro" id="IPR001647">
    <property type="entry name" value="HTH_TetR"/>
</dbReference>
<dbReference type="RefSeq" id="WP_058951890.1">
    <property type="nucleotide sequence ID" value="NZ_CP083947.1"/>
</dbReference>
<evidence type="ECO:0000313" key="5">
    <source>
        <dbReference type="EMBL" id="WMG17933.1"/>
    </source>
</evidence>
<dbReference type="EMBL" id="FUUY01000008">
    <property type="protein sequence ID" value="SJX22833.1"/>
    <property type="molecule type" value="Genomic_DNA"/>
</dbReference>
<dbReference type="PROSITE" id="PS01081">
    <property type="entry name" value="HTH_TETR_1"/>
    <property type="match status" value="1"/>
</dbReference>
<accession>A0A1R7QEY0</accession>
<sequence>MQQASPRKKAPEQVRQSILQHAICLAAEKGVTGVSIQAVADLVGVSKGGVFHHFPNKQKLLEAMVVEQLEQLDRVIDELISQDRDRYGCFTRAYIEITLEKQVLGLEHSWSAISMIMLTDRTFNEYWIEWLEKRLARHQDTDNDLELKILRYAADGIWLTAFTEVENLSETMQLKQELIQRSYQH</sequence>
<evidence type="ECO:0000259" key="3">
    <source>
        <dbReference type="PROSITE" id="PS50977"/>
    </source>
</evidence>
<dbReference type="InterPro" id="IPR041479">
    <property type="entry name" value="TetR_CgmR_C"/>
</dbReference>
<gene>
    <name evidence="4" type="primary">acnR</name>
    <name evidence="4" type="ORF">ACNJC6_02486</name>
    <name evidence="5" type="ORF">QBJ73_16460</name>
</gene>
<dbReference type="InterPro" id="IPR036271">
    <property type="entry name" value="Tet_transcr_reg_TetR-rel_C_sf"/>
</dbReference>
<dbReference type="InterPro" id="IPR050109">
    <property type="entry name" value="HTH-type_TetR-like_transc_reg"/>
</dbReference>
<evidence type="ECO:0000256" key="1">
    <source>
        <dbReference type="ARBA" id="ARBA00023125"/>
    </source>
</evidence>
<dbReference type="SUPFAM" id="SSF46689">
    <property type="entry name" value="Homeodomain-like"/>
    <property type="match status" value="1"/>
</dbReference>
<dbReference type="EMBL" id="CP121776">
    <property type="protein sequence ID" value="WMG17933.1"/>
    <property type="molecule type" value="Genomic_DNA"/>
</dbReference>
<feature type="DNA-binding region" description="H-T-H motif" evidence="2">
    <location>
        <begin position="35"/>
        <end position="54"/>
    </location>
</feature>
<organism evidence="4 6">
    <name type="scientific">Acinetobacter johnsonii</name>
    <dbReference type="NCBI Taxonomy" id="40214"/>
    <lineage>
        <taxon>Bacteria</taxon>
        <taxon>Pseudomonadati</taxon>
        <taxon>Pseudomonadota</taxon>
        <taxon>Gammaproteobacteria</taxon>
        <taxon>Moraxellales</taxon>
        <taxon>Moraxellaceae</taxon>
        <taxon>Acinetobacter</taxon>
    </lineage>
</organism>
<evidence type="ECO:0000313" key="7">
    <source>
        <dbReference type="Proteomes" id="UP001244586"/>
    </source>
</evidence>